<reference evidence="1 2" key="1">
    <citation type="submission" date="2020-12" db="EMBL/GenBank/DDBJ databases">
        <title>FDA dAtabase for Regulatory Grade micrObial Sequences (FDA-ARGOS): Supporting development and validation of Infectious Disease Dx tests.</title>
        <authorList>
            <person name="Sproer C."/>
            <person name="Gronow S."/>
            <person name="Severitt S."/>
            <person name="Schroder I."/>
            <person name="Tallon L."/>
            <person name="Sadzewicz L."/>
            <person name="Zhao X."/>
            <person name="Boylan J."/>
            <person name="Ott S."/>
            <person name="Bowen H."/>
            <person name="Vavikolanu K."/>
            <person name="Mehta A."/>
            <person name="Aluvathingal J."/>
            <person name="Nadendla S."/>
            <person name="Lowell S."/>
            <person name="Myers T."/>
            <person name="Yan Y."/>
            <person name="Sichtig H."/>
        </authorList>
    </citation>
    <scope>NUCLEOTIDE SEQUENCE [LARGE SCALE GENOMIC DNA]</scope>
    <source>
        <strain evidence="1 2">FDAARGOS_990</strain>
    </source>
</reference>
<dbReference type="Proteomes" id="UP000595374">
    <property type="component" value="Chromosome"/>
</dbReference>
<evidence type="ECO:0000313" key="2">
    <source>
        <dbReference type="Proteomes" id="UP000595374"/>
    </source>
</evidence>
<sequence>MSESTVRFSPDNSNVLSCLGGLQELAGSWRGHGFNLISRPDYSGRANLYLQLNQTEETYDVTPIGSPVPNRACGGDGVDLHGLTYLHKVSDKDTHSALHIEPGMWMIQPPAEYPPLRNPSNGQIVYRMSSIPHGNTLNAQGTVVPFSGAPPVLPIRDQPYGYSDFLSFNSTPITGVTPPDEAIMNAAGSSEAGTSRTDHLKPFQQFDLSVAEGPENPRTPYNTHPPEPPLPDHILGVPMQDVVNDPIRLLQADIHDKVEAGYSIDGVAINVMTQAKVGFRRHRNDPYGPHVTVEPQLADGGLTNSPFLLGGVPTGDKGPNAQTTLVYATMWVERLTHPDQPTIMQIQYAQMCVLNFRILLMPDQGIVGWPHISVATLRKTFG</sequence>
<dbReference type="RefSeq" id="WP_198498453.1">
    <property type="nucleotide sequence ID" value="NZ_CP065989.1"/>
</dbReference>
<dbReference type="InterPro" id="IPR012674">
    <property type="entry name" value="Calycin"/>
</dbReference>
<dbReference type="AlphaFoldDB" id="A0A7T4DHF9"/>
<dbReference type="SUPFAM" id="SSF50814">
    <property type="entry name" value="Lipocalins"/>
    <property type="match status" value="1"/>
</dbReference>
<dbReference type="NCBIfam" id="NF040572">
    <property type="entry name" value="heme_bind_FMP"/>
    <property type="match status" value="1"/>
</dbReference>
<dbReference type="Gene3D" id="2.40.128.20">
    <property type="match status" value="1"/>
</dbReference>
<name>A0A7T4DHF9_9MICO</name>
<dbReference type="InterPro" id="IPR047975">
    <property type="entry name" value="Heme_bind_FMP"/>
</dbReference>
<evidence type="ECO:0000313" key="1">
    <source>
        <dbReference type="EMBL" id="QQB13235.1"/>
    </source>
</evidence>
<gene>
    <name evidence="1" type="ORF">I6H47_10275</name>
</gene>
<accession>A0A7T4DHF9</accession>
<protein>
    <submittedName>
        <fullName evidence="1">Uncharacterized protein</fullName>
    </submittedName>
</protein>
<proteinExistence type="predicted"/>
<dbReference type="EMBL" id="CP065989">
    <property type="protein sequence ID" value="QQB13235.1"/>
    <property type="molecule type" value="Genomic_DNA"/>
</dbReference>
<organism evidence="1 2">
    <name type="scientific">Brevibacterium casei</name>
    <dbReference type="NCBI Taxonomy" id="33889"/>
    <lineage>
        <taxon>Bacteria</taxon>
        <taxon>Bacillati</taxon>
        <taxon>Actinomycetota</taxon>
        <taxon>Actinomycetes</taxon>
        <taxon>Micrococcales</taxon>
        <taxon>Brevibacteriaceae</taxon>
        <taxon>Brevibacterium</taxon>
    </lineage>
</organism>